<dbReference type="InterPro" id="IPR036388">
    <property type="entry name" value="WH-like_DNA-bd_sf"/>
</dbReference>
<dbReference type="GO" id="GO:0006355">
    <property type="term" value="P:regulation of DNA-templated transcription"/>
    <property type="evidence" value="ECO:0007669"/>
    <property type="project" value="InterPro"/>
</dbReference>
<proteinExistence type="predicted"/>
<feature type="non-terminal residue" evidence="6">
    <location>
        <position position="1"/>
    </location>
</feature>
<dbReference type="InterPro" id="IPR013154">
    <property type="entry name" value="ADH-like_N"/>
</dbReference>
<dbReference type="InterPro" id="IPR020843">
    <property type="entry name" value="ER"/>
</dbReference>
<dbReference type="GO" id="GO:0003677">
    <property type="term" value="F:DNA binding"/>
    <property type="evidence" value="ECO:0007669"/>
    <property type="project" value="UniProtKB-KW"/>
</dbReference>
<dbReference type="InterPro" id="IPR011006">
    <property type="entry name" value="CheY-like_superfamily"/>
</dbReference>
<evidence type="ECO:0000313" key="7">
    <source>
        <dbReference type="Proteomes" id="UP000243081"/>
    </source>
</evidence>
<comment type="pathway">
    <text evidence="1">Secondary metabolite biosynthesis.</text>
</comment>
<dbReference type="InterPro" id="IPR011032">
    <property type="entry name" value="GroES-like_sf"/>
</dbReference>
<dbReference type="Pfam" id="PF00196">
    <property type="entry name" value="GerE"/>
    <property type="match status" value="1"/>
</dbReference>
<dbReference type="SMART" id="SM00421">
    <property type="entry name" value="HTH_LUXR"/>
    <property type="match status" value="1"/>
</dbReference>
<evidence type="ECO:0000313" key="6">
    <source>
        <dbReference type="EMBL" id="OAQ98483.1"/>
    </source>
</evidence>
<dbReference type="PROSITE" id="PS50043">
    <property type="entry name" value="HTH_LUXR_2"/>
    <property type="match status" value="1"/>
</dbReference>
<keyword evidence="3" id="KW-0597">Phosphoprotein</keyword>
<dbReference type="SUPFAM" id="SSF51735">
    <property type="entry name" value="NAD(P)-binding Rossmann-fold domains"/>
    <property type="match status" value="1"/>
</dbReference>
<keyword evidence="7" id="KW-1185">Reference proteome</keyword>
<evidence type="ECO:0000259" key="4">
    <source>
        <dbReference type="PROSITE" id="PS50043"/>
    </source>
</evidence>
<dbReference type="Proteomes" id="UP000243081">
    <property type="component" value="Unassembled WGS sequence"/>
</dbReference>
<evidence type="ECO:0008006" key="8">
    <source>
        <dbReference type="Google" id="ProtNLM"/>
    </source>
</evidence>
<comment type="caution">
    <text evidence="6">The sequence shown here is derived from an EMBL/GenBank/DDBJ whole genome shotgun (WGS) entry which is preliminary data.</text>
</comment>
<keyword evidence="2" id="KW-0238">DNA-binding</keyword>
<gene>
    <name evidence="6" type="ORF">LLEC1_02134</name>
</gene>
<feature type="modified residue" description="4-aspartylphosphate" evidence="3">
    <location>
        <position position="349"/>
    </location>
</feature>
<dbReference type="Pfam" id="PF08240">
    <property type="entry name" value="ADH_N"/>
    <property type="match status" value="1"/>
</dbReference>
<evidence type="ECO:0000259" key="5">
    <source>
        <dbReference type="PROSITE" id="PS50110"/>
    </source>
</evidence>
<dbReference type="PANTHER" id="PTHR43482">
    <property type="entry name" value="PROTEIN AST1-RELATED"/>
    <property type="match status" value="1"/>
</dbReference>
<evidence type="ECO:0000256" key="3">
    <source>
        <dbReference type="PROSITE-ProRule" id="PRU00169"/>
    </source>
</evidence>
<dbReference type="InterPro" id="IPR052585">
    <property type="entry name" value="Lipid_raft_assoc_Zn_ADH"/>
</dbReference>
<accession>A0A179IAJ4</accession>
<dbReference type="Gene3D" id="3.40.50.720">
    <property type="entry name" value="NAD(P)-binding Rossmann-like Domain"/>
    <property type="match status" value="2"/>
</dbReference>
<dbReference type="CDD" id="cd06170">
    <property type="entry name" value="LuxR_C_like"/>
    <property type="match status" value="1"/>
</dbReference>
<dbReference type="Gene3D" id="1.10.10.10">
    <property type="entry name" value="Winged helix-like DNA-binding domain superfamily/Winged helix DNA-binding domain"/>
    <property type="match status" value="1"/>
</dbReference>
<name>A0A179IAJ4_CORDF</name>
<organism evidence="6 7">
    <name type="scientific">Cordyceps confragosa</name>
    <name type="common">Lecanicillium lecanii</name>
    <dbReference type="NCBI Taxonomy" id="2714763"/>
    <lineage>
        <taxon>Eukaryota</taxon>
        <taxon>Fungi</taxon>
        <taxon>Dikarya</taxon>
        <taxon>Ascomycota</taxon>
        <taxon>Pezizomycotina</taxon>
        <taxon>Sordariomycetes</taxon>
        <taxon>Hypocreomycetidae</taxon>
        <taxon>Hypocreales</taxon>
        <taxon>Cordycipitaceae</taxon>
        <taxon>Akanthomyces</taxon>
    </lineage>
</organism>
<dbReference type="OrthoDB" id="3509362at2759"/>
<reference evidence="6 7" key="1">
    <citation type="submission" date="2016-03" db="EMBL/GenBank/DDBJ databases">
        <title>Fine-scale spatial genetic structure of a fungal parasite of coffee scale insects.</title>
        <authorList>
            <person name="Jackson D."/>
            <person name="Zemenick K.A."/>
            <person name="Malloure B."/>
            <person name="Quandt C.A."/>
            <person name="James T.Y."/>
        </authorList>
    </citation>
    <scope>NUCLEOTIDE SEQUENCE [LARGE SCALE GENOMIC DNA]</scope>
    <source>
        <strain evidence="6 7">UM487</strain>
    </source>
</reference>
<dbReference type="SUPFAM" id="SSF46894">
    <property type="entry name" value="C-terminal effector domain of the bipartite response regulators"/>
    <property type="match status" value="1"/>
</dbReference>
<dbReference type="Gene3D" id="3.90.180.10">
    <property type="entry name" value="Medium-chain alcohol dehydrogenases, catalytic domain"/>
    <property type="match status" value="2"/>
</dbReference>
<feature type="domain" description="Response regulatory" evidence="5">
    <location>
        <begin position="298"/>
        <end position="413"/>
    </location>
</feature>
<dbReference type="SMART" id="SM00829">
    <property type="entry name" value="PKS_ER"/>
    <property type="match status" value="1"/>
</dbReference>
<dbReference type="Pfam" id="PF13602">
    <property type="entry name" value="ADH_zinc_N_2"/>
    <property type="match status" value="1"/>
</dbReference>
<dbReference type="SUPFAM" id="SSF52172">
    <property type="entry name" value="CheY-like"/>
    <property type="match status" value="1"/>
</dbReference>
<dbReference type="Gene3D" id="3.40.50.2300">
    <property type="match status" value="1"/>
</dbReference>
<dbReference type="PANTHER" id="PTHR43482:SF1">
    <property type="entry name" value="PROTEIN AST1-RELATED"/>
    <property type="match status" value="1"/>
</dbReference>
<evidence type="ECO:0000256" key="1">
    <source>
        <dbReference type="ARBA" id="ARBA00005179"/>
    </source>
</evidence>
<dbReference type="SUPFAM" id="SSF50129">
    <property type="entry name" value="GroES-like"/>
    <property type="match status" value="1"/>
</dbReference>
<dbReference type="GO" id="GO:0000160">
    <property type="term" value="P:phosphorelay signal transduction system"/>
    <property type="evidence" value="ECO:0007669"/>
    <property type="project" value="InterPro"/>
</dbReference>
<dbReference type="InterPro" id="IPR000792">
    <property type="entry name" value="Tscrpt_reg_LuxR_C"/>
</dbReference>
<dbReference type="EMBL" id="LUKN01002842">
    <property type="protein sequence ID" value="OAQ98483.1"/>
    <property type="molecule type" value="Genomic_DNA"/>
</dbReference>
<dbReference type="InterPro" id="IPR001789">
    <property type="entry name" value="Sig_transdc_resp-reg_receiver"/>
</dbReference>
<dbReference type="CDD" id="cd05289">
    <property type="entry name" value="MDR_like_2"/>
    <property type="match status" value="1"/>
</dbReference>
<sequence>LTELPRHEQASMPEMMRAVQILGDKPSPQISFSSTFPVPAATGDELLIRVSAAGITADEVSWPELYGSNRIPGHDIAGTVAALGPAYQGSVKPGDEVFAMIKAATGAGGQADYVPVSGSEVALKPARISMSEAAALPIPALTAWEALHEHAQIEKGNTILITGASGAVGIMLVQMASKLLAGWEKSVGSVDAVFDTVGSEVHRRSWRSLRQGGTMVTVADPPPAWAFNGGKPEELKENPDAKFLYFIVTANGKTLGETAALFDSGLLETLPVVEFQAEQAREAWDMASAQAFTGRAIRVVLADGNPDVIASFRRAFSADTYPDIVGTASTPDELKHALSSTRCDAVLLDMETFGEASVLQAIKDSHAALPTIYLSHNPASDTLENIVLRKTATGIVKKEGKAEDLVFAIEAILDGPVESDEASAVNPNRLTDREREVLKYLLEAMTTTEIASELHRSLRTISALKQSGCEKLGVQSIAGLFKLKDRII</sequence>
<dbReference type="GO" id="GO:0016491">
    <property type="term" value="F:oxidoreductase activity"/>
    <property type="evidence" value="ECO:0007669"/>
    <property type="project" value="InterPro"/>
</dbReference>
<dbReference type="InterPro" id="IPR016032">
    <property type="entry name" value="Sig_transdc_resp-reg_C-effctor"/>
</dbReference>
<dbReference type="AlphaFoldDB" id="A0A179IAJ4"/>
<dbReference type="PROSITE" id="PS50110">
    <property type="entry name" value="RESPONSE_REGULATORY"/>
    <property type="match status" value="1"/>
</dbReference>
<dbReference type="InterPro" id="IPR036291">
    <property type="entry name" value="NAD(P)-bd_dom_sf"/>
</dbReference>
<feature type="domain" description="HTH luxR-type" evidence="4">
    <location>
        <begin position="423"/>
        <end position="488"/>
    </location>
</feature>
<evidence type="ECO:0000256" key="2">
    <source>
        <dbReference type="ARBA" id="ARBA00023125"/>
    </source>
</evidence>
<protein>
    <recommendedName>
        <fullName evidence="8">Response regulatory domain-containing protein</fullName>
    </recommendedName>
</protein>